<dbReference type="EMBL" id="GBRH01257433">
    <property type="protein sequence ID" value="JAD40462.1"/>
    <property type="molecule type" value="Transcribed_RNA"/>
</dbReference>
<protein>
    <submittedName>
        <fullName evidence="1">Uncharacterized protein</fullName>
    </submittedName>
</protein>
<proteinExistence type="predicted"/>
<reference evidence="1" key="1">
    <citation type="submission" date="2014-09" db="EMBL/GenBank/DDBJ databases">
        <authorList>
            <person name="Magalhaes I.L.F."/>
            <person name="Oliveira U."/>
            <person name="Santos F.R."/>
            <person name="Vidigal T.H.D.A."/>
            <person name="Brescovit A.D."/>
            <person name="Santos A.J."/>
        </authorList>
    </citation>
    <scope>NUCLEOTIDE SEQUENCE</scope>
    <source>
        <tissue evidence="1">Shoot tissue taken approximately 20 cm above the soil surface</tissue>
    </source>
</reference>
<organism evidence="1">
    <name type="scientific">Arundo donax</name>
    <name type="common">Giant reed</name>
    <name type="synonym">Donax arundinaceus</name>
    <dbReference type="NCBI Taxonomy" id="35708"/>
    <lineage>
        <taxon>Eukaryota</taxon>
        <taxon>Viridiplantae</taxon>
        <taxon>Streptophyta</taxon>
        <taxon>Embryophyta</taxon>
        <taxon>Tracheophyta</taxon>
        <taxon>Spermatophyta</taxon>
        <taxon>Magnoliopsida</taxon>
        <taxon>Liliopsida</taxon>
        <taxon>Poales</taxon>
        <taxon>Poaceae</taxon>
        <taxon>PACMAD clade</taxon>
        <taxon>Arundinoideae</taxon>
        <taxon>Arundineae</taxon>
        <taxon>Arundo</taxon>
    </lineage>
</organism>
<reference evidence="1" key="2">
    <citation type="journal article" date="2015" name="Data Brief">
        <title>Shoot transcriptome of the giant reed, Arundo donax.</title>
        <authorList>
            <person name="Barrero R.A."/>
            <person name="Guerrero F.D."/>
            <person name="Moolhuijzen P."/>
            <person name="Goolsby J.A."/>
            <person name="Tidwell J."/>
            <person name="Bellgard S.E."/>
            <person name="Bellgard M.I."/>
        </authorList>
    </citation>
    <scope>NUCLEOTIDE SEQUENCE</scope>
    <source>
        <tissue evidence="1">Shoot tissue taken approximately 20 cm above the soil surface</tissue>
    </source>
</reference>
<dbReference type="AlphaFoldDB" id="A0A0A9A096"/>
<name>A0A0A9A096_ARUDO</name>
<evidence type="ECO:0000313" key="1">
    <source>
        <dbReference type="EMBL" id="JAD40462.1"/>
    </source>
</evidence>
<sequence length="50" mass="5483">MVRDIGGASYPLLTCTNYSDWVVVMLKARGLWQGKPLPRAPKTSRTGGHP</sequence>
<accession>A0A0A9A096</accession>